<protein>
    <recommendedName>
        <fullName evidence="2">YMC020W-like alpha/beta hydrolase domain-containing protein</fullName>
    </recommendedName>
</protein>
<dbReference type="InterPro" id="IPR058933">
    <property type="entry name" value="YMC020W-like_ab_hydrolase"/>
</dbReference>
<name>A0AAE0PK16_SORBR</name>
<dbReference type="Pfam" id="PF26147">
    <property type="entry name" value="AB_HYDROLASE_YMC0-YMC35"/>
    <property type="match status" value="1"/>
</dbReference>
<feature type="compositionally biased region" description="Polar residues" evidence="1">
    <location>
        <begin position="66"/>
        <end position="85"/>
    </location>
</feature>
<feature type="compositionally biased region" description="Basic and acidic residues" evidence="1">
    <location>
        <begin position="409"/>
        <end position="418"/>
    </location>
</feature>
<dbReference type="AlphaFoldDB" id="A0AAE0PK16"/>
<dbReference type="InterPro" id="IPR058934">
    <property type="entry name" value="YMC020W-like"/>
</dbReference>
<feature type="compositionally biased region" description="Basic and acidic residues" evidence="1">
    <location>
        <begin position="443"/>
        <end position="459"/>
    </location>
</feature>
<evidence type="ECO:0000313" key="4">
    <source>
        <dbReference type="Proteomes" id="UP001281003"/>
    </source>
</evidence>
<feature type="compositionally biased region" description="Polar residues" evidence="1">
    <location>
        <begin position="108"/>
        <end position="121"/>
    </location>
</feature>
<dbReference type="Proteomes" id="UP001281003">
    <property type="component" value="Unassembled WGS sequence"/>
</dbReference>
<evidence type="ECO:0000256" key="1">
    <source>
        <dbReference type="SAM" id="MobiDB-lite"/>
    </source>
</evidence>
<dbReference type="EMBL" id="JAUTDP010000003">
    <property type="protein sequence ID" value="KAK3401252.1"/>
    <property type="molecule type" value="Genomic_DNA"/>
</dbReference>
<dbReference type="PANTHER" id="PTHR47349:SF1">
    <property type="entry name" value="AER328WP"/>
    <property type="match status" value="1"/>
</dbReference>
<feature type="domain" description="YMC020W-like alpha/beta hydrolase" evidence="2">
    <location>
        <begin position="525"/>
        <end position="889"/>
    </location>
</feature>
<dbReference type="PANTHER" id="PTHR47349">
    <property type="entry name" value="CHROMOSOME 8, WHOLE GENOME SHOTGUN SEQUENCE"/>
    <property type="match status" value="1"/>
</dbReference>
<feature type="compositionally biased region" description="Low complexity" evidence="1">
    <location>
        <begin position="50"/>
        <end position="65"/>
    </location>
</feature>
<reference evidence="3" key="1">
    <citation type="journal article" date="2023" name="Mol. Phylogenet. Evol.">
        <title>Genome-scale phylogeny and comparative genomics of the fungal order Sordariales.</title>
        <authorList>
            <person name="Hensen N."/>
            <person name="Bonometti L."/>
            <person name="Westerberg I."/>
            <person name="Brannstrom I.O."/>
            <person name="Guillou S."/>
            <person name="Cros-Aarteil S."/>
            <person name="Calhoun S."/>
            <person name="Haridas S."/>
            <person name="Kuo A."/>
            <person name="Mondo S."/>
            <person name="Pangilinan J."/>
            <person name="Riley R."/>
            <person name="LaButti K."/>
            <person name="Andreopoulos B."/>
            <person name="Lipzen A."/>
            <person name="Chen C."/>
            <person name="Yan M."/>
            <person name="Daum C."/>
            <person name="Ng V."/>
            <person name="Clum A."/>
            <person name="Steindorff A."/>
            <person name="Ohm R.A."/>
            <person name="Martin F."/>
            <person name="Silar P."/>
            <person name="Natvig D.O."/>
            <person name="Lalanne C."/>
            <person name="Gautier V."/>
            <person name="Ament-Velasquez S.L."/>
            <person name="Kruys A."/>
            <person name="Hutchinson M.I."/>
            <person name="Powell A.J."/>
            <person name="Barry K."/>
            <person name="Miller A.N."/>
            <person name="Grigoriev I.V."/>
            <person name="Debuchy R."/>
            <person name="Gladieux P."/>
            <person name="Hiltunen Thoren M."/>
            <person name="Johannesson H."/>
        </authorList>
    </citation>
    <scope>NUCLEOTIDE SEQUENCE</scope>
    <source>
        <strain evidence="3">FGSC 1904</strain>
    </source>
</reference>
<feature type="compositionally biased region" description="Low complexity" evidence="1">
    <location>
        <begin position="222"/>
        <end position="241"/>
    </location>
</feature>
<organism evidence="3 4">
    <name type="scientific">Sordaria brevicollis</name>
    <dbReference type="NCBI Taxonomy" id="83679"/>
    <lineage>
        <taxon>Eukaryota</taxon>
        <taxon>Fungi</taxon>
        <taxon>Dikarya</taxon>
        <taxon>Ascomycota</taxon>
        <taxon>Pezizomycotina</taxon>
        <taxon>Sordariomycetes</taxon>
        <taxon>Sordariomycetidae</taxon>
        <taxon>Sordariales</taxon>
        <taxon>Sordariaceae</taxon>
        <taxon>Sordaria</taxon>
    </lineage>
</organism>
<keyword evidence="4" id="KW-1185">Reference proteome</keyword>
<feature type="compositionally biased region" description="Low complexity" evidence="1">
    <location>
        <begin position="377"/>
        <end position="392"/>
    </location>
</feature>
<feature type="region of interest" description="Disordered" evidence="1">
    <location>
        <begin position="267"/>
        <end position="518"/>
    </location>
</feature>
<reference evidence="3" key="2">
    <citation type="submission" date="2023-07" db="EMBL/GenBank/DDBJ databases">
        <authorList>
            <consortium name="Lawrence Berkeley National Laboratory"/>
            <person name="Haridas S."/>
            <person name="Hensen N."/>
            <person name="Bonometti L."/>
            <person name="Westerberg I."/>
            <person name="Brannstrom I.O."/>
            <person name="Guillou S."/>
            <person name="Cros-Aarteil S."/>
            <person name="Calhoun S."/>
            <person name="Kuo A."/>
            <person name="Mondo S."/>
            <person name="Pangilinan J."/>
            <person name="Riley R."/>
            <person name="LaButti K."/>
            <person name="Andreopoulos B."/>
            <person name="Lipzen A."/>
            <person name="Chen C."/>
            <person name="Yanf M."/>
            <person name="Daum C."/>
            <person name="Ng V."/>
            <person name="Clum A."/>
            <person name="Steindorff A."/>
            <person name="Ohm R."/>
            <person name="Martin F."/>
            <person name="Silar P."/>
            <person name="Natvig D."/>
            <person name="Lalanne C."/>
            <person name="Gautier V."/>
            <person name="Ament-velasquez S.L."/>
            <person name="Kruys A."/>
            <person name="Hutchinson M.I."/>
            <person name="Powell A.J."/>
            <person name="Barry K."/>
            <person name="Miller A.N."/>
            <person name="Grigoriev I.V."/>
            <person name="Debuchy R."/>
            <person name="Gladieux P."/>
            <person name="Thoren M.H."/>
            <person name="Johannesson H."/>
        </authorList>
    </citation>
    <scope>NUCLEOTIDE SEQUENCE</scope>
    <source>
        <strain evidence="3">FGSC 1904</strain>
    </source>
</reference>
<feature type="compositionally biased region" description="Low complexity" evidence="1">
    <location>
        <begin position="140"/>
        <end position="153"/>
    </location>
</feature>
<proteinExistence type="predicted"/>
<feature type="compositionally biased region" description="Polar residues" evidence="1">
    <location>
        <begin position="154"/>
        <end position="167"/>
    </location>
</feature>
<feature type="compositionally biased region" description="Basic and acidic residues" evidence="1">
    <location>
        <begin position="127"/>
        <end position="139"/>
    </location>
</feature>
<gene>
    <name evidence="3" type="ORF">B0T20DRAFT_477365</name>
</gene>
<accession>A0AAE0PK16</accession>
<evidence type="ECO:0000259" key="2">
    <source>
        <dbReference type="Pfam" id="PF26147"/>
    </source>
</evidence>
<feature type="compositionally biased region" description="Polar residues" evidence="1">
    <location>
        <begin position="206"/>
        <end position="221"/>
    </location>
</feature>
<feature type="region of interest" description="Disordered" evidence="1">
    <location>
        <begin position="1"/>
        <end position="243"/>
    </location>
</feature>
<comment type="caution">
    <text evidence="3">The sequence shown here is derived from an EMBL/GenBank/DDBJ whole genome shotgun (WGS) entry which is preliminary data.</text>
</comment>
<feature type="compositionally biased region" description="Polar residues" evidence="1">
    <location>
        <begin position="341"/>
        <end position="366"/>
    </location>
</feature>
<evidence type="ECO:0000313" key="3">
    <source>
        <dbReference type="EMBL" id="KAK3401252.1"/>
    </source>
</evidence>
<sequence>MGPRKKAKPYPPTETVDGSADPESSTPAPDMPPKSSSSLAASIWRSKAIPTPTASSSASTTSSTPDNTLSSSQLNATADSISISSKLALREPHKARSWYGSWPRKAIPSTQVARETITGGTIKSKKRADFSRFDTDRSTDSVSLDGAASSSSLPNMSRSENLDSNRGSTGGEVPEPGQAVDDNAAKTDQAAVSTTGSNEAEDRPSSQDTEQQQSEPTSDTNATQQPAESQSTTSEQQSGEAASSGWLTWLGQSAYYYYPVLTASAPVMPKPSELKSNNESEPEAPEPPKPTDEPSDNMPSDENQPKAPEAQEPATQATTQEKPAAGYGSYLFGFWSGSGNGTTETKQADSTTSTGEPQQDTANQSAKDSEDVEMQDAPPVEEAKPAPAQQPKSGSTWAFWYRDSGSTSNKKDGQKEETGQLAVAGESSESHPKNASATEPETEPVKEPSLKSVKKDDQPRSATPPLKESSSNKGKRARPQSMIDEPISRPYTPKVEPIAKAEGTPKAGASKSSSSVKLPPPNLVLPSFNNVYRMKENPSIVRQIKNYLLRTQQPAPKHVNIAREPPRIKKAIVFGVHGLIPTYYLRPITGQPTGTSIKFANHGAEAVRRWAESHGCGDCEIEKVALEGEGKIDERVENLWKLLLNWIDKIRQADVVILACHSQGVPVSIMLMAKLYELGVISSTAKVGVCAMAGVSLGPFPDYKTGLGILMGSAAELWEFGDPQSEVSKKLEAAVKAVLSYGARITYIGSIDDQLVPLESAIYAPAHHPYIYRAVFIDGRIHAPDFIAHLVGFALKLRNLGVTDHGLIRELSVPLAGSLYTGDGHSRLYDDEQVYDLAISHALETTSITSVNPTKSTVSCEMATRQPGSLSNPNPYHLPWIMRGLLEEDFVKSELSNEVEELLKQFDDWKPTTKALKDVKYRLEAVRSKL</sequence>